<dbReference type="Pfam" id="PF00245">
    <property type="entry name" value="Alk_phosphatase"/>
    <property type="match status" value="3"/>
</dbReference>
<sequence>MKKTLLLFAALLMSFSLAWAQEKGTPAAENKKADENSTEKVADKVPDTYANDFTYTPYTPTFKSDGSNGKVKNVILLIGDGMGMAQAVSGYYANGNDLAILKLKRLGFVRTYSASHFTTDSAASGTTYACGVKTTNGFVGMTPDEKPAANIPEKLSPKGIATGVISTDNISGATPSVFYAHVAKRGATADILSQLPLSKLDLFAAGCESLWEKYAPEQVAELKKAGFTVLNDYNQIQDNLSAARIGVIAKDADVQPVMNGRGDFLPATVRQAIEFLNGKSKKGFFLMAEGAQIDWGCHNNDVKYTVTEVIDFDKAVSEALKFADQDGQTLVIITADHETGGMTIPNGDYDQNKVRALYTVGGHTGVMVPLYAYGPHSQDFQGVQENTDVHKKIVELLEKGK</sequence>
<dbReference type="PANTHER" id="PTHR11596:SF5">
    <property type="entry name" value="ALKALINE PHOSPHATASE"/>
    <property type="match status" value="1"/>
</dbReference>
<comment type="similarity">
    <text evidence="4">Belongs to the alkaline phosphatase family.</text>
</comment>
<comment type="cofactor">
    <cofactor evidence="3">
        <name>Mg(2+)</name>
        <dbReference type="ChEBI" id="CHEBI:18420"/>
    </cofactor>
    <text evidence="3">Binds 1 Mg(2+) ion.</text>
</comment>
<gene>
    <name evidence="6" type="ORF">IAC44_06355</name>
</gene>
<feature type="active site" description="Phosphoserine intermediate" evidence="2">
    <location>
        <position position="121"/>
    </location>
</feature>
<keyword evidence="5" id="KW-0732">Signal</keyword>
<evidence type="ECO:0000313" key="7">
    <source>
        <dbReference type="Proteomes" id="UP000824161"/>
    </source>
</evidence>
<organism evidence="6 7">
    <name type="scientific">Candidatus Merdimorpha stercoravium</name>
    <dbReference type="NCBI Taxonomy" id="2840863"/>
    <lineage>
        <taxon>Bacteria</taxon>
        <taxon>Pseudomonadati</taxon>
        <taxon>Bacteroidota</taxon>
        <taxon>Flavobacteriia</taxon>
        <taxon>Flavobacteriales</taxon>
        <taxon>Candidatus Merdimorpha</taxon>
    </lineage>
</organism>
<feature type="binding site" evidence="3">
    <location>
        <position position="298"/>
    </location>
    <ligand>
        <name>Zn(2+)</name>
        <dbReference type="ChEBI" id="CHEBI:29105"/>
        <label>2</label>
    </ligand>
</feature>
<feature type="signal peptide" evidence="5">
    <location>
        <begin position="1"/>
        <end position="20"/>
    </location>
</feature>
<feature type="chain" id="PRO_5039216850" evidence="5">
    <location>
        <begin position="21"/>
        <end position="401"/>
    </location>
</feature>
<comment type="caution">
    <text evidence="6">The sequence shown here is derived from an EMBL/GenBank/DDBJ whole genome shotgun (WGS) entry which is preliminary data.</text>
</comment>
<evidence type="ECO:0000256" key="2">
    <source>
        <dbReference type="PIRSR" id="PIRSR601952-1"/>
    </source>
</evidence>
<dbReference type="CDD" id="cd16012">
    <property type="entry name" value="ALP"/>
    <property type="match status" value="1"/>
</dbReference>
<feature type="binding site" evidence="3">
    <location>
        <position position="174"/>
    </location>
    <ligand>
        <name>Mg(2+)</name>
        <dbReference type="ChEBI" id="CHEBI:18420"/>
    </ligand>
</feature>
<proteinExistence type="inferred from homology"/>
<keyword evidence="3" id="KW-0479">Metal-binding</keyword>
<dbReference type="Proteomes" id="UP000824161">
    <property type="component" value="Unassembled WGS sequence"/>
</dbReference>
<evidence type="ECO:0000256" key="5">
    <source>
        <dbReference type="SAM" id="SignalP"/>
    </source>
</evidence>
<feature type="binding site" evidence="3">
    <location>
        <position position="289"/>
    </location>
    <ligand>
        <name>Mg(2+)</name>
        <dbReference type="ChEBI" id="CHEBI:18420"/>
    </ligand>
</feature>
<dbReference type="EMBL" id="DVLY01000155">
    <property type="protein sequence ID" value="HIT98442.1"/>
    <property type="molecule type" value="Genomic_DNA"/>
</dbReference>
<dbReference type="InterPro" id="IPR017850">
    <property type="entry name" value="Alkaline_phosphatase_core_sf"/>
</dbReference>
<evidence type="ECO:0000313" key="6">
    <source>
        <dbReference type="EMBL" id="HIT98442.1"/>
    </source>
</evidence>
<reference evidence="6" key="2">
    <citation type="journal article" date="2021" name="PeerJ">
        <title>Extensive microbial diversity within the chicken gut microbiome revealed by metagenomics and culture.</title>
        <authorList>
            <person name="Gilroy R."/>
            <person name="Ravi A."/>
            <person name="Getino M."/>
            <person name="Pursley I."/>
            <person name="Horton D.L."/>
            <person name="Alikhan N.F."/>
            <person name="Baker D."/>
            <person name="Gharbi K."/>
            <person name="Hall N."/>
            <person name="Watson M."/>
            <person name="Adriaenssens E.M."/>
            <person name="Foster-Nyarko E."/>
            <person name="Jarju S."/>
            <person name="Secka A."/>
            <person name="Antonio M."/>
            <person name="Oren A."/>
            <person name="Chaudhuri R.R."/>
            <person name="La Ragione R."/>
            <person name="Hildebrand F."/>
            <person name="Pallen M.J."/>
        </authorList>
    </citation>
    <scope>NUCLEOTIDE SEQUENCE</scope>
    <source>
        <strain evidence="6">1383</strain>
    </source>
</reference>
<feature type="binding site" evidence="3">
    <location>
        <position position="80"/>
    </location>
    <ligand>
        <name>Mg(2+)</name>
        <dbReference type="ChEBI" id="CHEBI:18420"/>
    </ligand>
</feature>
<dbReference type="InterPro" id="IPR001952">
    <property type="entry name" value="Alkaline_phosphatase"/>
</dbReference>
<dbReference type="PANTHER" id="PTHR11596">
    <property type="entry name" value="ALKALINE PHOSPHATASE"/>
    <property type="match status" value="1"/>
</dbReference>
<feature type="binding site" evidence="3">
    <location>
        <position position="80"/>
    </location>
    <ligand>
        <name>Zn(2+)</name>
        <dbReference type="ChEBI" id="CHEBI:29105"/>
        <label>2</label>
    </ligand>
</feature>
<dbReference type="Gene3D" id="3.40.720.10">
    <property type="entry name" value="Alkaline Phosphatase, subunit A"/>
    <property type="match status" value="1"/>
</dbReference>
<dbReference type="GO" id="GO:0004035">
    <property type="term" value="F:alkaline phosphatase activity"/>
    <property type="evidence" value="ECO:0007669"/>
    <property type="project" value="TreeGrafter"/>
</dbReference>
<dbReference type="SUPFAM" id="SSF53649">
    <property type="entry name" value="Alkaline phosphatase-like"/>
    <property type="match status" value="1"/>
</dbReference>
<dbReference type="GO" id="GO:0046872">
    <property type="term" value="F:metal ion binding"/>
    <property type="evidence" value="ECO:0007669"/>
    <property type="project" value="UniProtKB-KW"/>
</dbReference>
<reference evidence="6" key="1">
    <citation type="submission" date="2020-10" db="EMBL/GenBank/DDBJ databases">
        <authorList>
            <person name="Gilroy R."/>
        </authorList>
    </citation>
    <scope>NUCLEOTIDE SEQUENCE</scope>
    <source>
        <strain evidence="6">1383</strain>
    </source>
</reference>
<protein>
    <submittedName>
        <fullName evidence="6">Alkaline phosphatase</fullName>
    </submittedName>
</protein>
<dbReference type="PRINTS" id="PR00113">
    <property type="entry name" value="ALKPHPHTASE"/>
</dbReference>
<evidence type="ECO:0000256" key="4">
    <source>
        <dbReference type="RuleBase" id="RU003946"/>
    </source>
</evidence>
<feature type="binding site" evidence="3">
    <location>
        <position position="294"/>
    </location>
    <ligand>
        <name>Zn(2+)</name>
        <dbReference type="ChEBI" id="CHEBI:29105"/>
        <label>2</label>
    </ligand>
</feature>
<feature type="binding site" evidence="3">
    <location>
        <position position="336"/>
    </location>
    <ligand>
        <name>Zn(2+)</name>
        <dbReference type="ChEBI" id="CHEBI:29105"/>
        <label>2</label>
    </ligand>
</feature>
<comment type="cofactor">
    <cofactor evidence="3">
        <name>Zn(2+)</name>
        <dbReference type="ChEBI" id="CHEBI:29105"/>
    </cofactor>
    <text evidence="3">Binds 2 Zn(2+) ions.</text>
</comment>
<evidence type="ECO:0000256" key="3">
    <source>
        <dbReference type="PIRSR" id="PIRSR601952-2"/>
    </source>
</evidence>
<dbReference type="AlphaFoldDB" id="A0A9D1HCK4"/>
<name>A0A9D1HCK4_9FLAO</name>
<keyword evidence="1" id="KW-0597">Phosphoprotein</keyword>
<keyword evidence="3" id="KW-0460">Magnesium</keyword>
<feature type="binding site" evidence="3">
    <location>
        <position position="337"/>
    </location>
    <ligand>
        <name>Zn(2+)</name>
        <dbReference type="ChEBI" id="CHEBI:29105"/>
        <label>2</label>
    </ligand>
</feature>
<keyword evidence="3" id="KW-0862">Zinc</keyword>
<evidence type="ECO:0000256" key="1">
    <source>
        <dbReference type="ARBA" id="ARBA00022553"/>
    </source>
</evidence>
<dbReference type="SMART" id="SM00098">
    <property type="entry name" value="alkPPc"/>
    <property type="match status" value="1"/>
</dbReference>
<accession>A0A9D1HCK4</accession>